<dbReference type="EMBL" id="PEXI01000042">
    <property type="protein sequence ID" value="PIU24406.1"/>
    <property type="molecule type" value="Genomic_DNA"/>
</dbReference>
<comment type="caution">
    <text evidence="2">The sequence shown here is derived from an EMBL/GenBank/DDBJ whole genome shotgun (WGS) entry which is preliminary data.</text>
</comment>
<evidence type="ECO:0000313" key="2">
    <source>
        <dbReference type="EMBL" id="PIU24406.1"/>
    </source>
</evidence>
<dbReference type="Pfam" id="PF00781">
    <property type="entry name" value="DAGK_cat"/>
    <property type="match status" value="1"/>
</dbReference>
<dbReference type="InterPro" id="IPR001206">
    <property type="entry name" value="Diacylglycerol_kinase_cat_dom"/>
</dbReference>
<dbReference type="GO" id="GO:0016301">
    <property type="term" value="F:kinase activity"/>
    <property type="evidence" value="ECO:0007669"/>
    <property type="project" value="InterPro"/>
</dbReference>
<sequence>MYYYIFDVRKCKNRRQIETIKDKLTELGISGEFVVPDRIRPARDLAEQGVFKGYSTIVAIGSDDLIDEVASIMLSKQQVFGVIPLGASENIHKIIGSNTWEGAAENLRFRKVTDTRVGIINEQHVFFSYCEIDLDRPAALTVEFENFVLQAKAKEFYIANQFPNFKKRHPNLLDVIMKSVDPKSTTIWGRLKKAIGTANVAKDIDLTLVRTDGLRVFSPRQLQIRVDGRVAAKTPATFGISQKTIRLITKKNPTTALAEIHR</sequence>
<gene>
    <name evidence="2" type="ORF">COT12_01270</name>
</gene>
<dbReference type="Gene3D" id="3.40.50.10330">
    <property type="entry name" value="Probable inorganic polyphosphate/atp-NAD kinase, domain 1"/>
    <property type="match status" value="1"/>
</dbReference>
<organism evidence="2 3">
    <name type="scientific">Candidatus Berkelbacteria bacterium CG08_land_8_20_14_0_20_39_8</name>
    <dbReference type="NCBI Taxonomy" id="1974511"/>
    <lineage>
        <taxon>Bacteria</taxon>
        <taxon>Candidatus Berkelbacteria</taxon>
    </lineage>
</organism>
<reference evidence="3" key="1">
    <citation type="submission" date="2017-09" db="EMBL/GenBank/DDBJ databases">
        <title>Depth-based differentiation of microbial function through sediment-hosted aquifers and enrichment of novel symbionts in the deep terrestrial subsurface.</title>
        <authorList>
            <person name="Probst A.J."/>
            <person name="Ladd B."/>
            <person name="Jarett J.K."/>
            <person name="Geller-Mcgrath D.E."/>
            <person name="Sieber C.M.K."/>
            <person name="Emerson J.B."/>
            <person name="Anantharaman K."/>
            <person name="Thomas B.C."/>
            <person name="Malmstrom R."/>
            <person name="Stieglmeier M."/>
            <person name="Klingl A."/>
            <person name="Woyke T."/>
            <person name="Ryan C.M."/>
            <person name="Banfield J.F."/>
        </authorList>
    </citation>
    <scope>NUCLEOTIDE SEQUENCE [LARGE SCALE GENOMIC DNA]</scope>
</reference>
<dbReference type="AlphaFoldDB" id="A0A2M6YCH8"/>
<proteinExistence type="predicted"/>
<dbReference type="Proteomes" id="UP000229896">
    <property type="component" value="Unassembled WGS sequence"/>
</dbReference>
<dbReference type="InterPro" id="IPR017438">
    <property type="entry name" value="ATP-NAD_kinase_N"/>
</dbReference>
<protein>
    <recommendedName>
        <fullName evidence="1">DAGKc domain-containing protein</fullName>
    </recommendedName>
</protein>
<accession>A0A2M6YCH8</accession>
<dbReference type="SUPFAM" id="SSF111331">
    <property type="entry name" value="NAD kinase/diacylglycerol kinase-like"/>
    <property type="match status" value="1"/>
</dbReference>
<feature type="domain" description="DAGKc" evidence="1">
    <location>
        <begin position="12"/>
        <end position="115"/>
    </location>
</feature>
<name>A0A2M6YCH8_9BACT</name>
<dbReference type="InterPro" id="IPR016064">
    <property type="entry name" value="NAD/diacylglycerol_kinase_sf"/>
</dbReference>
<evidence type="ECO:0000259" key="1">
    <source>
        <dbReference type="Pfam" id="PF00781"/>
    </source>
</evidence>
<evidence type="ECO:0000313" key="3">
    <source>
        <dbReference type="Proteomes" id="UP000229896"/>
    </source>
</evidence>